<dbReference type="SUPFAM" id="SSF55785">
    <property type="entry name" value="PYP-like sensor domain (PAS domain)"/>
    <property type="match status" value="1"/>
</dbReference>
<accession>A0A2T5AZ78</accession>
<dbReference type="InterPro" id="IPR013656">
    <property type="entry name" value="PAS_4"/>
</dbReference>
<dbReference type="RefSeq" id="WP_108004322.1">
    <property type="nucleotide sequence ID" value="NZ_JBHEEX010000004.1"/>
</dbReference>
<evidence type="ECO:0000259" key="1">
    <source>
        <dbReference type="Pfam" id="PF08448"/>
    </source>
</evidence>
<dbReference type="AlphaFoldDB" id="A0A2T5AZ78"/>
<dbReference type="EMBL" id="PZZZ01000008">
    <property type="protein sequence ID" value="PTM92042.1"/>
    <property type="molecule type" value="Genomic_DNA"/>
</dbReference>
<dbReference type="OrthoDB" id="7865850at2"/>
<dbReference type="InterPro" id="IPR035965">
    <property type="entry name" value="PAS-like_dom_sf"/>
</dbReference>
<evidence type="ECO:0000313" key="3">
    <source>
        <dbReference type="Proteomes" id="UP000241247"/>
    </source>
</evidence>
<feature type="domain" description="PAS fold-4" evidence="1">
    <location>
        <begin position="134"/>
        <end position="237"/>
    </location>
</feature>
<dbReference type="Pfam" id="PF08448">
    <property type="entry name" value="PAS_4"/>
    <property type="match status" value="1"/>
</dbReference>
<protein>
    <submittedName>
        <fullName evidence="2">PAS domain-containing protein</fullName>
    </submittedName>
</protein>
<evidence type="ECO:0000313" key="2">
    <source>
        <dbReference type="EMBL" id="PTM92042.1"/>
    </source>
</evidence>
<sequence length="246" mass="27556">MADRGSKVGHIGLGTGVTQRLTDEFWERYRRLQAAVATDDLPLVDRREREFAASLTALVEHQALDPAEQQAQFAVLLRLLHEEADDAARVRSNAALIETLLRRYITVRTRAADHDTLPALTGPIRDGVLDVGLLDVLPERVCVVTTDYRYLYTNATEAARLERKPHELVGRHVRDVVGADRFDAAIRTNLDRCFLGEIVESTNAREKDGRIVVVRRRLTPCYAESRVLVGALVVIQEGPDRRRSAG</sequence>
<organism evidence="2 3">
    <name type="scientific">Mycoplana dimorpha</name>
    <dbReference type="NCBI Taxonomy" id="28320"/>
    <lineage>
        <taxon>Bacteria</taxon>
        <taxon>Pseudomonadati</taxon>
        <taxon>Pseudomonadota</taxon>
        <taxon>Alphaproteobacteria</taxon>
        <taxon>Hyphomicrobiales</taxon>
        <taxon>Rhizobiaceae</taxon>
        <taxon>Mycoplana</taxon>
    </lineage>
</organism>
<proteinExistence type="predicted"/>
<reference evidence="2 3" key="1">
    <citation type="submission" date="2018-04" db="EMBL/GenBank/DDBJ databases">
        <title>Genomic Encyclopedia of Type Strains, Phase IV (KMG-IV): sequencing the most valuable type-strain genomes for metagenomic binning, comparative biology and taxonomic classification.</title>
        <authorList>
            <person name="Goeker M."/>
        </authorList>
    </citation>
    <scope>NUCLEOTIDE SEQUENCE [LARGE SCALE GENOMIC DNA]</scope>
    <source>
        <strain evidence="2 3">DSM 7138</strain>
    </source>
</reference>
<name>A0A2T5AZ78_MYCDI</name>
<comment type="caution">
    <text evidence="2">The sequence shown here is derived from an EMBL/GenBank/DDBJ whole genome shotgun (WGS) entry which is preliminary data.</text>
</comment>
<keyword evidence="3" id="KW-1185">Reference proteome</keyword>
<dbReference type="Gene3D" id="3.30.450.20">
    <property type="entry name" value="PAS domain"/>
    <property type="match status" value="1"/>
</dbReference>
<gene>
    <name evidence="2" type="ORF">C7449_10889</name>
</gene>
<dbReference type="Proteomes" id="UP000241247">
    <property type="component" value="Unassembled WGS sequence"/>
</dbReference>